<reference evidence="2 3" key="1">
    <citation type="journal article" date="2020" name="Nature">
        <title>Bacterial chemolithoautotrophy via manganese oxidation.</title>
        <authorList>
            <person name="Yu H."/>
            <person name="Leadbetter J.R."/>
        </authorList>
    </citation>
    <scope>NUCLEOTIDE SEQUENCE [LARGE SCALE GENOMIC DNA]</scope>
    <source>
        <strain evidence="2 3">Mn-1</strain>
    </source>
</reference>
<dbReference type="Proteomes" id="UP000534783">
    <property type="component" value="Unassembled WGS sequence"/>
</dbReference>
<proteinExistence type="predicted"/>
<dbReference type="InterPro" id="IPR035923">
    <property type="entry name" value="TT1751-like_sf"/>
</dbReference>
<dbReference type="AlphaFoldDB" id="A0A7X6IA79"/>
<protein>
    <submittedName>
        <fullName evidence="2">DUF302 domain-containing protein</fullName>
    </submittedName>
</protein>
<dbReference type="EMBL" id="VTOW01000001">
    <property type="protein sequence ID" value="NKE70089.1"/>
    <property type="molecule type" value="Genomic_DNA"/>
</dbReference>
<organism evidence="2 3">
    <name type="scientific">Candidatus Manganitrophus noduliformans</name>
    <dbReference type="NCBI Taxonomy" id="2606439"/>
    <lineage>
        <taxon>Bacteria</taxon>
        <taxon>Pseudomonadati</taxon>
        <taxon>Nitrospirota</taxon>
        <taxon>Nitrospiria</taxon>
        <taxon>Candidatus Troglogloeales</taxon>
        <taxon>Candidatus Manganitrophaceae</taxon>
        <taxon>Candidatus Manganitrophus</taxon>
    </lineage>
</organism>
<dbReference type="Gene3D" id="3.30.310.70">
    <property type="entry name" value="TT1751-like domain"/>
    <property type="match status" value="1"/>
</dbReference>
<dbReference type="Pfam" id="PF03625">
    <property type="entry name" value="DUF302"/>
    <property type="match status" value="1"/>
</dbReference>
<gene>
    <name evidence="2" type="ORF">MNODULE_04940</name>
</gene>
<evidence type="ECO:0000313" key="2">
    <source>
        <dbReference type="EMBL" id="NKE70089.1"/>
    </source>
</evidence>
<evidence type="ECO:0000259" key="1">
    <source>
        <dbReference type="Pfam" id="PF03625"/>
    </source>
</evidence>
<dbReference type="CDD" id="cd14797">
    <property type="entry name" value="DUF302"/>
    <property type="match status" value="1"/>
</dbReference>
<sequence length="131" mass="14497">MKRQEYGIRTTLNVPYEEAIPRVTEALKKEGFGVLTEINVKETIKKKLDKEFPKYIILGACNPQLAYQALTNETEIGLLLPCNVIVYEREGKTVVSAQDPEAALSVVGNPAVAPVAKEARERLARVIQSLS</sequence>
<feature type="domain" description="DUF302" evidence="1">
    <location>
        <begin position="38"/>
        <end position="100"/>
    </location>
</feature>
<evidence type="ECO:0000313" key="3">
    <source>
        <dbReference type="Proteomes" id="UP000534783"/>
    </source>
</evidence>
<dbReference type="InterPro" id="IPR016796">
    <property type="entry name" value="UCP021774"/>
</dbReference>
<dbReference type="SUPFAM" id="SSF103247">
    <property type="entry name" value="TT1751-like"/>
    <property type="match status" value="1"/>
</dbReference>
<name>A0A7X6IA79_9BACT</name>
<dbReference type="PIRSF" id="PIRSF021774">
    <property type="entry name" value="UCP021774"/>
    <property type="match status" value="1"/>
</dbReference>
<dbReference type="PANTHER" id="PTHR38342:SF1">
    <property type="entry name" value="SLR5037 PROTEIN"/>
    <property type="match status" value="1"/>
</dbReference>
<dbReference type="InterPro" id="IPR005180">
    <property type="entry name" value="DUF302"/>
</dbReference>
<comment type="caution">
    <text evidence="2">The sequence shown here is derived from an EMBL/GenBank/DDBJ whole genome shotgun (WGS) entry which is preliminary data.</text>
</comment>
<accession>A0A7X6IA79</accession>
<keyword evidence="3" id="KW-1185">Reference proteome</keyword>
<dbReference type="PANTHER" id="PTHR38342">
    <property type="entry name" value="SLR5037 PROTEIN"/>
    <property type="match status" value="1"/>
</dbReference>